<dbReference type="UniPathway" id="UPA00253">
    <property type="reaction ID" value="UER00332"/>
</dbReference>
<name>A0A6N7XFK4_9FIRM</name>
<feature type="domain" description="Cytidyltransferase-like" evidence="11">
    <location>
        <begin position="6"/>
        <end position="173"/>
    </location>
</feature>
<accession>A0A6N7XFK4</accession>
<dbReference type="PANTHER" id="PTHR39321:SF3">
    <property type="entry name" value="PHOSPHOPANTETHEINE ADENYLYLTRANSFERASE"/>
    <property type="match status" value="1"/>
</dbReference>
<dbReference type="EC" id="2.7.7.18" evidence="10"/>
<comment type="function">
    <text evidence="1 10">Catalyzes the reversible adenylation of nicotinate mononucleotide (NaMN) to nicotinic acid adenine dinucleotide (NaAD).</text>
</comment>
<dbReference type="EMBL" id="VUNA01000002">
    <property type="protein sequence ID" value="MST69998.1"/>
    <property type="molecule type" value="Genomic_DNA"/>
</dbReference>
<keyword evidence="3 10" id="KW-0662">Pyridine nucleotide biosynthesis</keyword>
<dbReference type="SUPFAM" id="SSF52374">
    <property type="entry name" value="Nucleotidylyl transferase"/>
    <property type="match status" value="1"/>
</dbReference>
<evidence type="ECO:0000256" key="10">
    <source>
        <dbReference type="HAMAP-Rule" id="MF_00244"/>
    </source>
</evidence>
<comment type="pathway">
    <text evidence="2 10">Cofactor biosynthesis; NAD(+) biosynthesis; deamido-NAD(+) from nicotinate D-ribonucleotide: step 1/1.</text>
</comment>
<dbReference type="Pfam" id="PF01467">
    <property type="entry name" value="CTP_transf_like"/>
    <property type="match status" value="1"/>
</dbReference>
<keyword evidence="7 10" id="KW-0067">ATP-binding</keyword>
<dbReference type="InterPro" id="IPR014729">
    <property type="entry name" value="Rossmann-like_a/b/a_fold"/>
</dbReference>
<dbReference type="GO" id="GO:0009435">
    <property type="term" value="P:NAD+ biosynthetic process"/>
    <property type="evidence" value="ECO:0007669"/>
    <property type="project" value="UniProtKB-UniRule"/>
</dbReference>
<evidence type="ECO:0000256" key="8">
    <source>
        <dbReference type="ARBA" id="ARBA00023027"/>
    </source>
</evidence>
<dbReference type="PANTHER" id="PTHR39321">
    <property type="entry name" value="NICOTINATE-NUCLEOTIDE ADENYLYLTRANSFERASE-RELATED"/>
    <property type="match status" value="1"/>
</dbReference>
<evidence type="ECO:0000256" key="4">
    <source>
        <dbReference type="ARBA" id="ARBA00022679"/>
    </source>
</evidence>
<keyword evidence="8 10" id="KW-0520">NAD</keyword>
<evidence type="ECO:0000256" key="1">
    <source>
        <dbReference type="ARBA" id="ARBA00002324"/>
    </source>
</evidence>
<comment type="similarity">
    <text evidence="10">Belongs to the NadD family.</text>
</comment>
<evidence type="ECO:0000256" key="3">
    <source>
        <dbReference type="ARBA" id="ARBA00022642"/>
    </source>
</evidence>
<keyword evidence="5 10" id="KW-0548">Nucleotidyltransferase</keyword>
<evidence type="ECO:0000256" key="7">
    <source>
        <dbReference type="ARBA" id="ARBA00022840"/>
    </source>
</evidence>
<dbReference type="AlphaFoldDB" id="A0A6N7XFK4"/>
<dbReference type="RefSeq" id="WP_154553562.1">
    <property type="nucleotide sequence ID" value="NZ_VUNA01000002.1"/>
</dbReference>
<proteinExistence type="inferred from homology"/>
<dbReference type="Gene3D" id="3.40.50.620">
    <property type="entry name" value="HUPs"/>
    <property type="match status" value="1"/>
</dbReference>
<dbReference type="NCBIfam" id="TIGR00482">
    <property type="entry name" value="nicotinate (nicotinamide) nucleotide adenylyltransferase"/>
    <property type="match status" value="1"/>
</dbReference>
<dbReference type="CDD" id="cd02165">
    <property type="entry name" value="NMNAT"/>
    <property type="match status" value="1"/>
</dbReference>
<sequence>MNKTALFGGTFDPIHRGHINLATEAVRECELNQLIFLPNYISPFKKDSNVTPGEMRAEMIRRILPLNSAFSISEYELERQEPSYSYDTLRYFRERMPDAEISFIIGFDSVLTIEKWYRGPDLLREFPLITGVRPHVSTEEGLEKIEHFRKKYHSRFHVLNLNPFDASSTEIREYVRKGKDISGLVVPEVEEYIRNNGIYLDGIDE</sequence>
<reference evidence="12 13" key="1">
    <citation type="submission" date="2019-08" db="EMBL/GenBank/DDBJ databases">
        <title>In-depth cultivation of the pig gut microbiome towards novel bacterial diversity and tailored functional studies.</title>
        <authorList>
            <person name="Wylensek D."/>
            <person name="Hitch T.C.A."/>
            <person name="Clavel T."/>
        </authorList>
    </citation>
    <scope>NUCLEOTIDE SEQUENCE [LARGE SCALE GENOMIC DNA]</scope>
    <source>
        <strain evidence="12 13">WCA-MUC-591-APC-4B</strain>
    </source>
</reference>
<evidence type="ECO:0000256" key="5">
    <source>
        <dbReference type="ARBA" id="ARBA00022695"/>
    </source>
</evidence>
<keyword evidence="6 10" id="KW-0547">Nucleotide-binding</keyword>
<comment type="caution">
    <text evidence="12">The sequence shown here is derived from an EMBL/GenBank/DDBJ whole genome shotgun (WGS) entry which is preliminary data.</text>
</comment>
<comment type="catalytic activity">
    <reaction evidence="9 10">
        <text>nicotinate beta-D-ribonucleotide + ATP + H(+) = deamido-NAD(+) + diphosphate</text>
        <dbReference type="Rhea" id="RHEA:22860"/>
        <dbReference type="ChEBI" id="CHEBI:15378"/>
        <dbReference type="ChEBI" id="CHEBI:30616"/>
        <dbReference type="ChEBI" id="CHEBI:33019"/>
        <dbReference type="ChEBI" id="CHEBI:57502"/>
        <dbReference type="ChEBI" id="CHEBI:58437"/>
        <dbReference type="EC" id="2.7.7.18"/>
    </reaction>
</comment>
<protein>
    <recommendedName>
        <fullName evidence="10">Probable nicotinate-nucleotide adenylyltransferase</fullName>
        <ecNumber evidence="10">2.7.7.18</ecNumber>
    </recommendedName>
    <alternativeName>
        <fullName evidence="10">Deamido-NAD(+) diphosphorylase</fullName>
    </alternativeName>
    <alternativeName>
        <fullName evidence="10">Deamido-NAD(+) pyrophosphorylase</fullName>
    </alternativeName>
    <alternativeName>
        <fullName evidence="10">Nicotinate mononucleotide adenylyltransferase</fullName>
        <shortName evidence="10">NaMN adenylyltransferase</shortName>
    </alternativeName>
</protein>
<keyword evidence="4 10" id="KW-0808">Transferase</keyword>
<dbReference type="GO" id="GO:0004515">
    <property type="term" value="F:nicotinate-nucleotide adenylyltransferase activity"/>
    <property type="evidence" value="ECO:0007669"/>
    <property type="project" value="UniProtKB-UniRule"/>
</dbReference>
<gene>
    <name evidence="10 12" type="primary">nadD</name>
    <name evidence="12" type="ORF">FYJ65_01370</name>
</gene>
<dbReference type="NCBIfam" id="TIGR00125">
    <property type="entry name" value="cyt_tran_rel"/>
    <property type="match status" value="1"/>
</dbReference>
<evidence type="ECO:0000256" key="2">
    <source>
        <dbReference type="ARBA" id="ARBA00005019"/>
    </source>
</evidence>
<evidence type="ECO:0000256" key="6">
    <source>
        <dbReference type="ARBA" id="ARBA00022741"/>
    </source>
</evidence>
<dbReference type="NCBIfam" id="NF000840">
    <property type="entry name" value="PRK00071.1-3"/>
    <property type="match status" value="1"/>
</dbReference>
<evidence type="ECO:0000313" key="13">
    <source>
        <dbReference type="Proteomes" id="UP000469424"/>
    </source>
</evidence>
<dbReference type="Proteomes" id="UP000469424">
    <property type="component" value="Unassembled WGS sequence"/>
</dbReference>
<evidence type="ECO:0000313" key="12">
    <source>
        <dbReference type="EMBL" id="MST69998.1"/>
    </source>
</evidence>
<organism evidence="12 13">
    <name type="scientific">Mogibacterium kristiansenii</name>
    <dbReference type="NCBI Taxonomy" id="2606708"/>
    <lineage>
        <taxon>Bacteria</taxon>
        <taxon>Bacillati</taxon>
        <taxon>Bacillota</taxon>
        <taxon>Clostridia</taxon>
        <taxon>Peptostreptococcales</taxon>
        <taxon>Anaerovoracaceae</taxon>
        <taxon>Mogibacterium</taxon>
    </lineage>
</organism>
<evidence type="ECO:0000256" key="9">
    <source>
        <dbReference type="ARBA" id="ARBA00048721"/>
    </source>
</evidence>
<dbReference type="InterPro" id="IPR005248">
    <property type="entry name" value="NadD/NMNAT"/>
</dbReference>
<dbReference type="InterPro" id="IPR004821">
    <property type="entry name" value="Cyt_trans-like"/>
</dbReference>
<evidence type="ECO:0000259" key="11">
    <source>
        <dbReference type="Pfam" id="PF01467"/>
    </source>
</evidence>
<keyword evidence="13" id="KW-1185">Reference proteome</keyword>
<dbReference type="GO" id="GO:0005524">
    <property type="term" value="F:ATP binding"/>
    <property type="evidence" value="ECO:0007669"/>
    <property type="project" value="UniProtKB-KW"/>
</dbReference>
<dbReference type="HAMAP" id="MF_00244">
    <property type="entry name" value="NaMN_adenylyltr"/>
    <property type="match status" value="1"/>
</dbReference>